<feature type="region of interest" description="Disordered" evidence="2">
    <location>
        <begin position="1293"/>
        <end position="1335"/>
    </location>
</feature>
<evidence type="ECO:0000256" key="2">
    <source>
        <dbReference type="SAM" id="MobiDB-lite"/>
    </source>
</evidence>
<feature type="region of interest" description="Disordered" evidence="2">
    <location>
        <begin position="1574"/>
        <end position="1639"/>
    </location>
</feature>
<evidence type="ECO:0000256" key="1">
    <source>
        <dbReference type="SAM" id="Coils"/>
    </source>
</evidence>
<feature type="region of interest" description="Disordered" evidence="2">
    <location>
        <begin position="611"/>
        <end position="631"/>
    </location>
</feature>
<sequence>MQAETSKQGGAASRALQPSAFAATRESFAVSSAFFDEDESPVAACLNILGRTLALPLPPHTGSAEGTVSLAETNSTPPRSRMLLEPSTAASPVSSFRAAGSPPSRSSRPPSAEGVRGRWRARRLALGPALGFSWPAPRRPSCVAPDFLAVCLSPSLGSPSQELTSQFFVLDSVMQATAGLCAPVPLPLSPSAALFFDPSIRCALHPPAAPVCCAPPSRPAAAAQAWSEQKPAAKKEKEKEEESQHRGVDAALKQLFGPCVLLPPCVVALPLHAPCVLIDRAPAATPAFASLFFPPFFSSSVLSPGQCLLPAGVPELAHTGGRPPEGMHARMPTRAPGDFLRLLRNAPKPSELSGGRERHWGSRTSSRGSASTSSSCPATQNADAGRESSEESETEAEKALEMLDDEFSTPATPGCPFHAAFVAALRAALSRWMMQSPASKQTVSPPGARVVSPADQTGAGQGGQTPDAVDPRGVHVSVVIPHLFLTFKSGRLTTIASLLQNGYQKRALNRLRRSASPSSSPSSSASSSSLASSSLASSSLCSSVSSSVSSSSQVVESGGAEKREALGTRLLSRVSREKEREGKEKRDRTEGLPPTAWLPLAYAFQRGVREREAECGEEREGERGRRRERSEDLSEALKHDILMNQRYVHGVVLASYLEVYLLPKVTKSSSLSSSIPSSVVFPSHAKDQFDLEKKNLFWAGDLVDVTVVGGTFGAEALRGLQRKFRHGDLGLSEFVSLAVETTRSRFARLAMWIVPLPFESLFLANQLRTAHFSTLLVEASVLAATGHASRALALFHAAFRCACRPSLDQAAPLSRPLSPFSSRLATSPSLSSSRSSSLSSRSPLSSSPLSSSLSSSPALSSSSSASFRAAVAAETEAAFDWRGCPPLATMVFAWRGAFSQWLREEGSRLRALRRSIDALETELRESCEAEQTAERRLGPWWRSEQTQAVCTAKKVAKKNIESCIIVCCEVYDVAEMLLEPREVSGKQTTNSWTPVVALLASLQGEALDFVSELLWLFPAEFLTEEVKEKISHRLAATPRARGSFGCGPERPAPRQRPVSFSTFGRLAMVPNRLAASPEAASASSPSRAGAATSPGVRCGGSRSGEEKRLFLDESLAAAVASFLGVADWAEASGGKQGKPGDTGQTKEGEDADRLWRLVLVQAATAFERAHAAAVRLNSEDTCRWEAALSVASFLAYSVRLPVAAAGLLEAYLPNAASSSACCSLACAMLIEQTRRFHALCSSRVVLLHFRVKAQSLLSLAPAAARQAAQGAPAVKTQPGWRVSALSAAGLSPGPSALKVTRKETDRQRIANEARRRDTHAGADLEASQRPGAPLQNPSSFSHLLVAPFSSCLVSEAPAMHRSALAPGYLPSPNSRKLDGSLRGEALVAAGGLDAQLAVDFPAVPPSPHSSLAPSRRPASRSASEDAQLRAETNAVEKKLAREEKTTFGLFNESFSRGFVSSNPNACMLQRAPAPPVDCSAYLPSEEARPRCDSEAVKRADARLLEACPEVEHSDLPLRGAGGKPRENHQSCRRELKKAHADEERNVDEQGKKDEEREVDAACVFECVQERGDEERFPSRSFPSSTFASSPQVPCQGGRDSGLSCLGESREKDKESLPGSSRAQVAGACTQPTSRRGYGADPGDQVRLFEFLKLHVGAPCRYFRWIGGSRLLSRDAEDANPTGESEGRLGEEGREQVQFITGCVVPGVSARSREGEDREARCISSPEREKRRHTAGAGACLSRQMSSPSAGTPGVCKTCSTLLSDLREERQLASSRAKRAMRRWSLDLASRLPGAVEAVQPLGSVPLLLAQALGVVVPRTAGPLVGLGRHSPLGCGAHSLSARHGRGEATQRPDSADRSEEVTDRGSKRLFWACRSWEGLECLVHAEEREN</sequence>
<feature type="compositionally biased region" description="Basic and acidic residues" evidence="2">
    <location>
        <begin position="231"/>
        <end position="246"/>
    </location>
</feature>
<feature type="region of interest" description="Disordered" evidence="2">
    <location>
        <begin position="1400"/>
        <end position="1429"/>
    </location>
</feature>
<feature type="compositionally biased region" description="Polar residues" evidence="2">
    <location>
        <begin position="64"/>
        <end position="78"/>
    </location>
</feature>
<feature type="region of interest" description="Disordered" evidence="2">
    <location>
        <begin position="1713"/>
        <end position="1752"/>
    </location>
</feature>
<feature type="region of interest" description="Disordered" evidence="2">
    <location>
        <begin position="224"/>
        <end position="246"/>
    </location>
</feature>
<feature type="compositionally biased region" description="Low complexity" evidence="2">
    <location>
        <begin position="362"/>
        <end position="375"/>
    </location>
</feature>
<feature type="compositionally biased region" description="Low complexity" evidence="2">
    <location>
        <begin position="94"/>
        <end position="112"/>
    </location>
</feature>
<feature type="region of interest" description="Disordered" evidence="2">
    <location>
        <begin position="437"/>
        <end position="470"/>
    </location>
</feature>
<feature type="region of interest" description="Disordered" evidence="2">
    <location>
        <begin position="510"/>
        <end position="530"/>
    </location>
</feature>
<feature type="compositionally biased region" description="Basic and acidic residues" evidence="2">
    <location>
        <begin position="1300"/>
        <end position="1322"/>
    </location>
</feature>
<reference evidence="3" key="1">
    <citation type="journal article" date="2015" name="PLoS ONE">
        <title>Comprehensive Evaluation of Toxoplasma gondii VEG and Neospora caninum LIV Genomes with Tachyzoite Stage Transcriptome and Proteome Defines Novel Transcript Features.</title>
        <authorList>
            <person name="Ramaprasad A."/>
            <person name="Mourier T."/>
            <person name="Naeem R."/>
            <person name="Malas T.B."/>
            <person name="Moussa E."/>
            <person name="Panigrahi A."/>
            <person name="Vermont S.J."/>
            <person name="Otto T.D."/>
            <person name="Wastling J."/>
            <person name="Pain A."/>
        </authorList>
    </citation>
    <scope>NUCLEOTIDE SEQUENCE</scope>
    <source>
        <strain evidence="3">VEG</strain>
    </source>
</reference>
<feature type="compositionally biased region" description="Low complexity" evidence="2">
    <location>
        <begin position="1077"/>
        <end position="1094"/>
    </location>
</feature>
<feature type="compositionally biased region" description="Low complexity" evidence="2">
    <location>
        <begin position="514"/>
        <end position="530"/>
    </location>
</feature>
<feature type="compositionally biased region" description="Basic and acidic residues" evidence="2">
    <location>
        <begin position="384"/>
        <end position="398"/>
    </location>
</feature>
<accession>A0A0F7UXY3</accession>
<feature type="region of interest" description="Disordered" evidence="2">
    <location>
        <begin position="1515"/>
        <end position="1554"/>
    </location>
</feature>
<name>A0A0F7UXY3_TOXGV</name>
<feature type="region of interest" description="Disordered" evidence="2">
    <location>
        <begin position="1835"/>
        <end position="1864"/>
    </location>
</feature>
<organism evidence="3">
    <name type="scientific">Toxoplasma gondii (strain ATCC 50861 / VEG)</name>
    <dbReference type="NCBI Taxonomy" id="432359"/>
    <lineage>
        <taxon>Eukaryota</taxon>
        <taxon>Sar</taxon>
        <taxon>Alveolata</taxon>
        <taxon>Apicomplexa</taxon>
        <taxon>Conoidasida</taxon>
        <taxon>Coccidia</taxon>
        <taxon>Eucoccidiorida</taxon>
        <taxon>Eimeriorina</taxon>
        <taxon>Sarcocystidae</taxon>
        <taxon>Toxoplasma</taxon>
    </lineage>
</organism>
<feature type="region of interest" description="Disordered" evidence="2">
    <location>
        <begin position="551"/>
        <end position="593"/>
    </location>
</feature>
<feature type="coiled-coil region" evidence="1">
    <location>
        <begin position="902"/>
        <end position="936"/>
    </location>
</feature>
<feature type="compositionally biased region" description="Basic and acidic residues" evidence="2">
    <location>
        <begin position="1844"/>
        <end position="1864"/>
    </location>
</feature>
<evidence type="ECO:0000313" key="3">
    <source>
        <dbReference type="EMBL" id="CEL73358.1"/>
    </source>
</evidence>
<feature type="compositionally biased region" description="Low complexity" evidence="2">
    <location>
        <begin position="1578"/>
        <end position="1590"/>
    </location>
</feature>
<keyword evidence="1" id="KW-0175">Coiled coil</keyword>
<feature type="region of interest" description="Disordered" evidence="2">
    <location>
        <begin position="345"/>
        <end position="398"/>
    </location>
</feature>
<proteinExistence type="predicted"/>
<feature type="compositionally biased region" description="Basic and acidic residues" evidence="2">
    <location>
        <begin position="1523"/>
        <end position="1554"/>
    </location>
</feature>
<feature type="compositionally biased region" description="Basic and acidic residues" evidence="2">
    <location>
        <begin position="1713"/>
        <end position="1728"/>
    </location>
</feature>
<feature type="compositionally biased region" description="Low complexity" evidence="2">
    <location>
        <begin position="453"/>
        <end position="468"/>
    </location>
</feature>
<feature type="compositionally biased region" description="Low complexity" evidence="2">
    <location>
        <begin position="1408"/>
        <end position="1421"/>
    </location>
</feature>
<feature type="region of interest" description="Disordered" evidence="2">
    <location>
        <begin position="826"/>
        <end position="861"/>
    </location>
</feature>
<dbReference type="EMBL" id="LN714495">
    <property type="protein sequence ID" value="CEL73358.1"/>
    <property type="molecule type" value="Genomic_DNA"/>
</dbReference>
<feature type="region of interest" description="Disordered" evidence="2">
    <location>
        <begin position="1077"/>
        <end position="1102"/>
    </location>
</feature>
<feature type="compositionally biased region" description="Basic and acidic residues" evidence="2">
    <location>
        <begin position="574"/>
        <end position="590"/>
    </location>
</feature>
<gene>
    <name evidence="3" type="ORF">BN1205_091620</name>
</gene>
<protein>
    <submittedName>
        <fullName evidence="3">Uncharacterized protein</fullName>
    </submittedName>
</protein>
<feature type="region of interest" description="Disordered" evidence="2">
    <location>
        <begin position="60"/>
        <end position="117"/>
    </location>
</feature>